<dbReference type="OrthoDB" id="3366823at2759"/>
<dbReference type="GO" id="GO:0016705">
    <property type="term" value="F:oxidoreductase activity, acting on paired donors, with incorporation or reduction of molecular oxygen"/>
    <property type="evidence" value="ECO:0007669"/>
    <property type="project" value="InterPro"/>
</dbReference>
<dbReference type="GO" id="GO:0004497">
    <property type="term" value="F:monooxygenase activity"/>
    <property type="evidence" value="ECO:0007669"/>
    <property type="project" value="InterPro"/>
</dbReference>
<dbReference type="Proteomes" id="UP000193986">
    <property type="component" value="Unassembled WGS sequence"/>
</dbReference>
<accession>A0A1Y2AMV3</accession>
<organism evidence="1 2">
    <name type="scientific">Naematelia encephala</name>
    <dbReference type="NCBI Taxonomy" id="71784"/>
    <lineage>
        <taxon>Eukaryota</taxon>
        <taxon>Fungi</taxon>
        <taxon>Dikarya</taxon>
        <taxon>Basidiomycota</taxon>
        <taxon>Agaricomycotina</taxon>
        <taxon>Tremellomycetes</taxon>
        <taxon>Tremellales</taxon>
        <taxon>Naemateliaceae</taxon>
        <taxon>Naematelia</taxon>
    </lineage>
</organism>
<comment type="caution">
    <text evidence="1">The sequence shown here is derived from an EMBL/GenBank/DDBJ whole genome shotgun (WGS) entry which is preliminary data.</text>
</comment>
<dbReference type="GO" id="GO:0005506">
    <property type="term" value="F:iron ion binding"/>
    <property type="evidence" value="ECO:0007669"/>
    <property type="project" value="InterPro"/>
</dbReference>
<dbReference type="InParanoid" id="A0A1Y2AMV3"/>
<proteinExistence type="predicted"/>
<dbReference type="SUPFAM" id="SSF48264">
    <property type="entry name" value="Cytochrome P450"/>
    <property type="match status" value="1"/>
</dbReference>
<dbReference type="InterPro" id="IPR036396">
    <property type="entry name" value="Cyt_P450_sf"/>
</dbReference>
<dbReference type="AlphaFoldDB" id="A0A1Y2AMV3"/>
<reference evidence="1 2" key="1">
    <citation type="submission" date="2016-07" db="EMBL/GenBank/DDBJ databases">
        <title>Pervasive Adenine N6-methylation of Active Genes in Fungi.</title>
        <authorList>
            <consortium name="DOE Joint Genome Institute"/>
            <person name="Mondo S.J."/>
            <person name="Dannebaum R.O."/>
            <person name="Kuo R.C."/>
            <person name="Labutti K."/>
            <person name="Haridas S."/>
            <person name="Kuo A."/>
            <person name="Salamov A."/>
            <person name="Ahrendt S.R."/>
            <person name="Lipzen A."/>
            <person name="Sullivan W."/>
            <person name="Andreopoulos W.B."/>
            <person name="Clum A."/>
            <person name="Lindquist E."/>
            <person name="Daum C."/>
            <person name="Ramamoorthy G.K."/>
            <person name="Gryganskyi A."/>
            <person name="Culley D."/>
            <person name="Magnuson J.K."/>
            <person name="James T.Y."/>
            <person name="O'Malley M.A."/>
            <person name="Stajich J.E."/>
            <person name="Spatafora J.W."/>
            <person name="Visel A."/>
            <person name="Grigoriev I.V."/>
        </authorList>
    </citation>
    <scope>NUCLEOTIDE SEQUENCE [LARGE SCALE GENOMIC DNA]</scope>
    <source>
        <strain evidence="1 2">68-887.2</strain>
    </source>
</reference>
<dbReference type="GO" id="GO:0020037">
    <property type="term" value="F:heme binding"/>
    <property type="evidence" value="ECO:0007669"/>
    <property type="project" value="InterPro"/>
</dbReference>
<keyword evidence="2" id="KW-1185">Reference proteome</keyword>
<protein>
    <submittedName>
        <fullName evidence="1">Uncharacterized protein</fullName>
    </submittedName>
</protein>
<evidence type="ECO:0000313" key="2">
    <source>
        <dbReference type="Proteomes" id="UP000193986"/>
    </source>
</evidence>
<sequence length="60" mass="6809">MRQLCPYLVSAIYETFRFTGSVFSGRMVLKKVQLRGINKVFSKGSIIRAMTRTASFDTTV</sequence>
<gene>
    <name evidence="1" type="ORF">BCR39DRAFT_548661</name>
</gene>
<evidence type="ECO:0000313" key="1">
    <source>
        <dbReference type="EMBL" id="ORY23826.1"/>
    </source>
</evidence>
<dbReference type="EMBL" id="MCFC01000075">
    <property type="protein sequence ID" value="ORY23826.1"/>
    <property type="molecule type" value="Genomic_DNA"/>
</dbReference>
<feature type="non-terminal residue" evidence="1">
    <location>
        <position position="60"/>
    </location>
</feature>
<name>A0A1Y2AMV3_9TREE</name>